<dbReference type="AlphaFoldDB" id="A0A0S4PTF4"/>
<organism evidence="1 2">
    <name type="scientific">Helicobacter typhlonius</name>
    <dbReference type="NCBI Taxonomy" id="76936"/>
    <lineage>
        <taxon>Bacteria</taxon>
        <taxon>Pseudomonadati</taxon>
        <taxon>Campylobacterota</taxon>
        <taxon>Epsilonproteobacteria</taxon>
        <taxon>Campylobacterales</taxon>
        <taxon>Helicobacteraceae</taxon>
        <taxon>Helicobacter</taxon>
    </lineage>
</organism>
<evidence type="ECO:0000313" key="2">
    <source>
        <dbReference type="Proteomes" id="UP000064525"/>
    </source>
</evidence>
<evidence type="ECO:0000313" key="1">
    <source>
        <dbReference type="EMBL" id="CUU38935.1"/>
    </source>
</evidence>
<dbReference type="Proteomes" id="UP000064525">
    <property type="component" value="Chromosome I"/>
</dbReference>
<proteinExistence type="predicted"/>
<gene>
    <name evidence="1" type="ORF">BN2458_PEG0048</name>
</gene>
<accession>A0A0S4PTF4</accession>
<protein>
    <submittedName>
        <fullName evidence="1">Uncharacterized protein</fullName>
    </submittedName>
</protein>
<dbReference type="KEGG" id="hty:BN2458_PEG0048"/>
<name>A0A0S4PTF4_9HELI</name>
<dbReference type="EMBL" id="LN907858">
    <property type="protein sequence ID" value="CUU38935.1"/>
    <property type="molecule type" value="Genomic_DNA"/>
</dbReference>
<sequence length="47" mass="5429">MILILQNKLKVNNKSAVQGVLLPMIYHREPIRSSRRRISATRAKNRG</sequence>
<dbReference type="PATRIC" id="fig|76936.10.peg.48"/>
<reference evidence="2" key="1">
    <citation type="submission" date="2015-11" db="EMBL/GenBank/DDBJ databases">
        <authorList>
            <person name="Anvar S.Y."/>
        </authorList>
    </citation>
    <scope>NUCLEOTIDE SEQUENCE [LARGE SCALE GENOMIC DNA]</scope>
</reference>